<reference evidence="1 2" key="1">
    <citation type="submission" date="2016-10" db="EMBL/GenBank/DDBJ databases">
        <authorList>
            <person name="de Groot N.N."/>
        </authorList>
    </citation>
    <scope>NUCLEOTIDE SEQUENCE [LARGE SCALE GENOMIC DNA]</scope>
    <source>
        <strain evidence="1 2">LMG 2247</strain>
    </source>
</reference>
<organism evidence="1 2">
    <name type="scientific">Paraburkholderia phenazinium</name>
    <dbReference type="NCBI Taxonomy" id="60549"/>
    <lineage>
        <taxon>Bacteria</taxon>
        <taxon>Pseudomonadati</taxon>
        <taxon>Pseudomonadota</taxon>
        <taxon>Betaproteobacteria</taxon>
        <taxon>Burkholderiales</taxon>
        <taxon>Burkholderiaceae</taxon>
        <taxon>Paraburkholderia</taxon>
    </lineage>
</organism>
<name>A0A1G7NWL8_9BURK</name>
<evidence type="ECO:0000313" key="1">
    <source>
        <dbReference type="EMBL" id="SDF77600.1"/>
    </source>
</evidence>
<dbReference type="Proteomes" id="UP000199706">
    <property type="component" value="Unassembled WGS sequence"/>
</dbReference>
<protein>
    <submittedName>
        <fullName evidence="1">Uncharacterized protein</fullName>
    </submittedName>
</protein>
<proteinExistence type="predicted"/>
<accession>A0A1G7NWL8</accession>
<sequence length="73" mass="7962">MKSADGKRIRRPASYYDASGDLRWVVAQHIGVMRTWSARGAFGSGGNRCSSSQCCRLAKPGAVTLHSWMQCSV</sequence>
<dbReference type="EMBL" id="FNCJ01000001">
    <property type="protein sequence ID" value="SDF77600.1"/>
    <property type="molecule type" value="Genomic_DNA"/>
</dbReference>
<evidence type="ECO:0000313" key="2">
    <source>
        <dbReference type="Proteomes" id="UP000199706"/>
    </source>
</evidence>
<gene>
    <name evidence="1" type="ORF">SAMN05216466_10137</name>
</gene>
<dbReference type="AlphaFoldDB" id="A0A1G7NWL8"/>